<keyword evidence="1" id="KW-1133">Transmembrane helix</keyword>
<evidence type="ECO:0000256" key="1">
    <source>
        <dbReference type="SAM" id="Phobius"/>
    </source>
</evidence>
<dbReference type="Proteomes" id="UP000178379">
    <property type="component" value="Unassembled WGS sequence"/>
</dbReference>
<feature type="transmembrane region" description="Helical" evidence="1">
    <location>
        <begin position="6"/>
        <end position="27"/>
    </location>
</feature>
<accession>A0A1F6T4L7</accession>
<gene>
    <name evidence="2" type="ORF">A2140_01470</name>
</gene>
<name>A0A1F6T4L7_9PROT</name>
<evidence type="ECO:0000313" key="2">
    <source>
        <dbReference type="EMBL" id="OGI40088.1"/>
    </source>
</evidence>
<dbReference type="EMBL" id="MFSQ01000067">
    <property type="protein sequence ID" value="OGI40088.1"/>
    <property type="molecule type" value="Genomic_DNA"/>
</dbReference>
<proteinExistence type="predicted"/>
<sequence length="124" mass="14232">MQTSHNLMWLLIAVFFIVLLAMVFNAWRKHNDALGKKLRGLRRPDQQSFDANTERNRARAQFKGETLTRTIEEIDLKAQLTSVANENYEHYRKSQRNALKMMIGVGTVLAAGALYGFYRFIAGP</sequence>
<keyword evidence="1" id="KW-0812">Transmembrane</keyword>
<reference evidence="2 3" key="1">
    <citation type="journal article" date="2016" name="Nat. Commun.">
        <title>Thousands of microbial genomes shed light on interconnected biogeochemical processes in an aquifer system.</title>
        <authorList>
            <person name="Anantharaman K."/>
            <person name="Brown C.T."/>
            <person name="Hug L.A."/>
            <person name="Sharon I."/>
            <person name="Castelle C.J."/>
            <person name="Probst A.J."/>
            <person name="Thomas B.C."/>
            <person name="Singh A."/>
            <person name="Wilkins M.J."/>
            <person name="Karaoz U."/>
            <person name="Brodie E.L."/>
            <person name="Williams K.H."/>
            <person name="Hubbard S.S."/>
            <person name="Banfield J.F."/>
        </authorList>
    </citation>
    <scope>NUCLEOTIDE SEQUENCE [LARGE SCALE GENOMIC DNA]</scope>
</reference>
<dbReference type="STRING" id="1817756.A2140_01470"/>
<organism evidence="2 3">
    <name type="scientific">Candidatus Muproteobacteria bacterium RBG_16_62_13</name>
    <dbReference type="NCBI Taxonomy" id="1817756"/>
    <lineage>
        <taxon>Bacteria</taxon>
        <taxon>Pseudomonadati</taxon>
        <taxon>Pseudomonadota</taxon>
        <taxon>Candidatus Muproteobacteria</taxon>
    </lineage>
</organism>
<evidence type="ECO:0000313" key="3">
    <source>
        <dbReference type="Proteomes" id="UP000178379"/>
    </source>
</evidence>
<protein>
    <submittedName>
        <fullName evidence="2">Uncharacterized protein</fullName>
    </submittedName>
</protein>
<dbReference type="AlphaFoldDB" id="A0A1F6T4L7"/>
<keyword evidence="1" id="KW-0472">Membrane</keyword>
<comment type="caution">
    <text evidence="2">The sequence shown here is derived from an EMBL/GenBank/DDBJ whole genome shotgun (WGS) entry which is preliminary data.</text>
</comment>
<feature type="transmembrane region" description="Helical" evidence="1">
    <location>
        <begin position="101"/>
        <end position="121"/>
    </location>
</feature>